<dbReference type="SMART" id="SM00387">
    <property type="entry name" value="HATPase_c"/>
    <property type="match status" value="1"/>
</dbReference>
<comment type="catalytic activity">
    <reaction evidence="1">
        <text>ATP + protein L-histidine = ADP + protein N-phospho-L-histidine.</text>
        <dbReference type="EC" id="2.7.13.3"/>
    </reaction>
</comment>
<dbReference type="PANTHER" id="PTHR45436:SF5">
    <property type="entry name" value="SENSOR HISTIDINE KINASE TRCS"/>
    <property type="match status" value="1"/>
</dbReference>
<dbReference type="EMBL" id="VMNH01000003">
    <property type="protein sequence ID" value="TVO78490.1"/>
    <property type="molecule type" value="Genomic_DNA"/>
</dbReference>
<dbReference type="Pfam" id="PF00672">
    <property type="entry name" value="HAMP"/>
    <property type="match status" value="1"/>
</dbReference>
<keyword evidence="9" id="KW-0902">Two-component regulatory system</keyword>
<feature type="region of interest" description="Disordered" evidence="11">
    <location>
        <begin position="1"/>
        <end position="27"/>
    </location>
</feature>
<evidence type="ECO:0000256" key="1">
    <source>
        <dbReference type="ARBA" id="ARBA00000085"/>
    </source>
</evidence>
<keyword evidence="8 12" id="KW-1133">Transmembrane helix</keyword>
<dbReference type="PRINTS" id="PR00344">
    <property type="entry name" value="BCTRLSENSOR"/>
</dbReference>
<evidence type="ECO:0000259" key="14">
    <source>
        <dbReference type="PROSITE" id="PS50885"/>
    </source>
</evidence>
<sequence>MNRVRQFDPAGTTHQKNDSLVHNETSLSSRRVETGRRFPTGSLYHWSFIGFLVVTLPVVVALLSGLLSVSNYTEKSQQTLFQTVRATEGGRMLLERLIAMERSIRQYQVLKDAELYAVFQQHHDAFVEVANGLRFEGLSDELRIPLEGLLNAESALFGHVEQQALNKAAALTADDLQGYETLTLQARVLQQIGSREVAIEAELLAQEASRVRQQMLLWVLLALPLALLLGLLFAYLLTRPIKRLERVISELGAGRFDQPILIHGPSDLEDLGHHLDWMRRRLMEVEDEKQRFIRNISHELKTPLATLREGSDLLEDEVVGELNCEQREIVQLMKIGALQLNGLVENLLEYQRVTHRTELSEPCQFDLSEVIRKSVAEYQLLVRTKRLDIIDALQAVTIQGDREAIRMMVGNLFSNAIKFSPEGGHVRLSLSSQNHQVILLIEDQGEGISASDQSKIFQEFYQGTNTGSWSVKGSGLGLALVSDTVERHRGEINLLEPTTEYPGARFKLTLPLAQQTMLEMNG</sequence>
<dbReference type="SUPFAM" id="SSF158472">
    <property type="entry name" value="HAMP domain-like"/>
    <property type="match status" value="1"/>
</dbReference>
<dbReference type="AlphaFoldDB" id="A0A557SMB1"/>
<dbReference type="CDD" id="cd06225">
    <property type="entry name" value="HAMP"/>
    <property type="match status" value="1"/>
</dbReference>
<dbReference type="InterPro" id="IPR004358">
    <property type="entry name" value="Sig_transdc_His_kin-like_C"/>
</dbReference>
<dbReference type="Gene3D" id="6.10.340.10">
    <property type="match status" value="1"/>
</dbReference>
<proteinExistence type="predicted"/>
<dbReference type="Pfam" id="PF02518">
    <property type="entry name" value="HATPase_c"/>
    <property type="match status" value="1"/>
</dbReference>
<dbReference type="PROSITE" id="PS50109">
    <property type="entry name" value="HIS_KIN"/>
    <property type="match status" value="1"/>
</dbReference>
<evidence type="ECO:0000256" key="12">
    <source>
        <dbReference type="SAM" id="Phobius"/>
    </source>
</evidence>
<keyword evidence="5" id="KW-0808">Transferase</keyword>
<dbReference type="Gene3D" id="3.30.565.10">
    <property type="entry name" value="Histidine kinase-like ATPase, C-terminal domain"/>
    <property type="match status" value="1"/>
</dbReference>
<dbReference type="Proteomes" id="UP000316649">
    <property type="component" value="Unassembled WGS sequence"/>
</dbReference>
<dbReference type="GO" id="GO:0000155">
    <property type="term" value="F:phosphorelay sensor kinase activity"/>
    <property type="evidence" value="ECO:0007669"/>
    <property type="project" value="InterPro"/>
</dbReference>
<reference evidence="15 16" key="1">
    <citation type="submission" date="2019-07" db="EMBL/GenBank/DDBJ databases">
        <title>The pathways for chlorine oxyanion respiration interact through the shared metabolite chlorate.</title>
        <authorList>
            <person name="Barnum T.P."/>
            <person name="Cheng Y."/>
            <person name="Hill K.A."/>
            <person name="Lucas L.N."/>
            <person name="Carlson H.K."/>
            <person name="Coates J.D."/>
        </authorList>
    </citation>
    <scope>NUCLEOTIDE SEQUENCE [LARGE SCALE GENOMIC DNA]</scope>
    <source>
        <strain evidence="15 16">BK-1</strain>
    </source>
</reference>
<dbReference type="RefSeq" id="WP_186297563.1">
    <property type="nucleotide sequence ID" value="NZ_VMNH01000003.1"/>
</dbReference>
<dbReference type="PROSITE" id="PS50885">
    <property type="entry name" value="HAMP"/>
    <property type="match status" value="1"/>
</dbReference>
<dbReference type="CDD" id="cd00082">
    <property type="entry name" value="HisKA"/>
    <property type="match status" value="1"/>
</dbReference>
<comment type="caution">
    <text evidence="15">The sequence shown here is derived from an EMBL/GenBank/DDBJ whole genome shotgun (WGS) entry which is preliminary data.</text>
</comment>
<organism evidence="15 16">
    <name type="scientific">Sedimenticola selenatireducens</name>
    <dbReference type="NCBI Taxonomy" id="191960"/>
    <lineage>
        <taxon>Bacteria</taxon>
        <taxon>Pseudomonadati</taxon>
        <taxon>Pseudomonadota</taxon>
        <taxon>Gammaproteobacteria</taxon>
        <taxon>Chromatiales</taxon>
        <taxon>Sedimenticolaceae</taxon>
        <taxon>Sedimenticola</taxon>
    </lineage>
</organism>
<evidence type="ECO:0000313" key="15">
    <source>
        <dbReference type="EMBL" id="TVO78490.1"/>
    </source>
</evidence>
<dbReference type="PANTHER" id="PTHR45436">
    <property type="entry name" value="SENSOR HISTIDINE KINASE YKOH"/>
    <property type="match status" value="1"/>
</dbReference>
<accession>A0A557SMB1</accession>
<feature type="domain" description="HAMP" evidence="14">
    <location>
        <begin position="235"/>
        <end position="287"/>
    </location>
</feature>
<evidence type="ECO:0000256" key="7">
    <source>
        <dbReference type="ARBA" id="ARBA00022777"/>
    </source>
</evidence>
<feature type="domain" description="Histidine kinase" evidence="13">
    <location>
        <begin position="295"/>
        <end position="514"/>
    </location>
</feature>
<evidence type="ECO:0000256" key="9">
    <source>
        <dbReference type="ARBA" id="ARBA00023012"/>
    </source>
</evidence>
<evidence type="ECO:0000313" key="16">
    <source>
        <dbReference type="Proteomes" id="UP000316649"/>
    </source>
</evidence>
<dbReference type="Pfam" id="PF00512">
    <property type="entry name" value="HisKA"/>
    <property type="match status" value="1"/>
</dbReference>
<evidence type="ECO:0000256" key="11">
    <source>
        <dbReference type="SAM" id="MobiDB-lite"/>
    </source>
</evidence>
<dbReference type="EC" id="2.7.13.3" evidence="3"/>
<feature type="transmembrane region" description="Helical" evidence="12">
    <location>
        <begin position="43"/>
        <end position="67"/>
    </location>
</feature>
<dbReference type="Gene3D" id="1.10.287.130">
    <property type="match status" value="1"/>
</dbReference>
<gene>
    <name evidence="15" type="ORF">FHP88_02165</name>
</gene>
<keyword evidence="4" id="KW-0597">Phosphoprotein</keyword>
<keyword evidence="10 12" id="KW-0472">Membrane</keyword>
<evidence type="ECO:0000256" key="8">
    <source>
        <dbReference type="ARBA" id="ARBA00022989"/>
    </source>
</evidence>
<keyword evidence="6 12" id="KW-0812">Transmembrane</keyword>
<keyword evidence="16" id="KW-1185">Reference proteome</keyword>
<evidence type="ECO:0000256" key="5">
    <source>
        <dbReference type="ARBA" id="ARBA00022679"/>
    </source>
</evidence>
<dbReference type="InterPro" id="IPR050428">
    <property type="entry name" value="TCS_sensor_his_kinase"/>
</dbReference>
<keyword evidence="7 15" id="KW-0418">Kinase</keyword>
<evidence type="ECO:0000256" key="2">
    <source>
        <dbReference type="ARBA" id="ARBA00004370"/>
    </source>
</evidence>
<evidence type="ECO:0000256" key="6">
    <source>
        <dbReference type="ARBA" id="ARBA00022692"/>
    </source>
</evidence>
<evidence type="ECO:0000256" key="3">
    <source>
        <dbReference type="ARBA" id="ARBA00012438"/>
    </source>
</evidence>
<dbReference type="InterPro" id="IPR005467">
    <property type="entry name" value="His_kinase_dom"/>
</dbReference>
<comment type="subcellular location">
    <subcellularLocation>
        <location evidence="2">Membrane</location>
    </subcellularLocation>
</comment>
<dbReference type="InterPro" id="IPR036097">
    <property type="entry name" value="HisK_dim/P_sf"/>
</dbReference>
<dbReference type="SMART" id="SM00388">
    <property type="entry name" value="HisKA"/>
    <property type="match status" value="1"/>
</dbReference>
<feature type="transmembrane region" description="Helical" evidence="12">
    <location>
        <begin position="216"/>
        <end position="237"/>
    </location>
</feature>
<dbReference type="SMART" id="SM00304">
    <property type="entry name" value="HAMP"/>
    <property type="match status" value="1"/>
</dbReference>
<dbReference type="InterPro" id="IPR003594">
    <property type="entry name" value="HATPase_dom"/>
</dbReference>
<dbReference type="InterPro" id="IPR003660">
    <property type="entry name" value="HAMP_dom"/>
</dbReference>
<dbReference type="InterPro" id="IPR036890">
    <property type="entry name" value="HATPase_C_sf"/>
</dbReference>
<evidence type="ECO:0000259" key="13">
    <source>
        <dbReference type="PROSITE" id="PS50109"/>
    </source>
</evidence>
<dbReference type="GO" id="GO:0016020">
    <property type="term" value="C:membrane"/>
    <property type="evidence" value="ECO:0007669"/>
    <property type="project" value="UniProtKB-SubCell"/>
</dbReference>
<dbReference type="SUPFAM" id="SSF47384">
    <property type="entry name" value="Homodimeric domain of signal transducing histidine kinase"/>
    <property type="match status" value="1"/>
</dbReference>
<dbReference type="InterPro" id="IPR003661">
    <property type="entry name" value="HisK_dim/P_dom"/>
</dbReference>
<evidence type="ECO:0000256" key="4">
    <source>
        <dbReference type="ARBA" id="ARBA00022553"/>
    </source>
</evidence>
<protein>
    <recommendedName>
        <fullName evidence="3">histidine kinase</fullName>
        <ecNumber evidence="3">2.7.13.3</ecNumber>
    </recommendedName>
</protein>
<dbReference type="SUPFAM" id="SSF55874">
    <property type="entry name" value="ATPase domain of HSP90 chaperone/DNA topoisomerase II/histidine kinase"/>
    <property type="match status" value="1"/>
</dbReference>
<name>A0A557SMB1_9GAMM</name>
<evidence type="ECO:0000256" key="10">
    <source>
        <dbReference type="ARBA" id="ARBA00023136"/>
    </source>
</evidence>